<keyword evidence="6" id="KW-0863">Zinc-finger</keyword>
<dbReference type="AlphaFoldDB" id="A0A3Q3A723"/>
<keyword evidence="4" id="KW-0804">Transcription</keyword>
<dbReference type="PANTHER" id="PTHR13455:SF3">
    <property type="entry name" value="TRANSCRIPTIONAL REPRESSOR P66-ALPHA"/>
    <property type="match status" value="1"/>
</dbReference>
<evidence type="ECO:0000256" key="2">
    <source>
        <dbReference type="ARBA" id="ARBA00023015"/>
    </source>
</evidence>
<reference evidence="9" key="2">
    <citation type="submission" date="2025-09" db="UniProtKB">
        <authorList>
            <consortium name="Ensembl"/>
        </authorList>
    </citation>
    <scope>IDENTIFICATION</scope>
</reference>
<dbReference type="KEGG" id="kmr:108230832"/>
<dbReference type="Gene3D" id="6.10.250.1650">
    <property type="match status" value="1"/>
</dbReference>
<dbReference type="GO" id="GO:0016581">
    <property type="term" value="C:NuRD complex"/>
    <property type="evidence" value="ECO:0007669"/>
    <property type="project" value="TreeGrafter"/>
</dbReference>
<dbReference type="Pfam" id="PF16563">
    <property type="entry name" value="P66_CC"/>
    <property type="match status" value="1"/>
</dbReference>
<keyword evidence="10" id="KW-1185">Reference proteome</keyword>
<feature type="region of interest" description="Disordered" evidence="7">
    <location>
        <begin position="178"/>
        <end position="214"/>
    </location>
</feature>
<dbReference type="OrthoDB" id="8186989at2759"/>
<feature type="compositionally biased region" description="Low complexity" evidence="7">
    <location>
        <begin position="314"/>
        <end position="337"/>
    </location>
</feature>
<dbReference type="InterPro" id="IPR000679">
    <property type="entry name" value="Znf_GATA"/>
</dbReference>
<dbReference type="Proteomes" id="UP000264800">
    <property type="component" value="Unplaced"/>
</dbReference>
<evidence type="ECO:0000256" key="7">
    <source>
        <dbReference type="SAM" id="MobiDB-lite"/>
    </source>
</evidence>
<evidence type="ECO:0000259" key="8">
    <source>
        <dbReference type="PROSITE" id="PS50114"/>
    </source>
</evidence>
<feature type="region of interest" description="Disordered" evidence="7">
    <location>
        <begin position="1"/>
        <end position="33"/>
    </location>
</feature>
<evidence type="ECO:0000256" key="1">
    <source>
        <dbReference type="ARBA" id="ARBA00004123"/>
    </source>
</evidence>
<reference evidence="9" key="1">
    <citation type="submission" date="2025-08" db="UniProtKB">
        <authorList>
            <consortium name="Ensembl"/>
        </authorList>
    </citation>
    <scope>IDENTIFICATION</scope>
</reference>
<dbReference type="CTD" id="405852"/>
<accession>A0A3Q3A723</accession>
<evidence type="ECO:0000313" key="10">
    <source>
        <dbReference type="Proteomes" id="UP000264800"/>
    </source>
</evidence>
<dbReference type="InterPro" id="IPR040386">
    <property type="entry name" value="P66"/>
</dbReference>
<evidence type="ECO:0000256" key="4">
    <source>
        <dbReference type="ARBA" id="ARBA00023163"/>
    </source>
</evidence>
<dbReference type="RefSeq" id="XP_017262897.1">
    <property type="nucleotide sequence ID" value="XM_017407408.3"/>
</dbReference>
<evidence type="ECO:0000256" key="6">
    <source>
        <dbReference type="PROSITE-ProRule" id="PRU00094"/>
    </source>
</evidence>
<evidence type="ECO:0000256" key="5">
    <source>
        <dbReference type="ARBA" id="ARBA00023242"/>
    </source>
</evidence>
<dbReference type="OMA" id="GHHSIKH"/>
<comment type="subcellular location">
    <subcellularLocation>
        <location evidence="1">Nucleus</location>
    </subcellularLocation>
</comment>
<dbReference type="GeneTree" id="ENSGT00390000004097"/>
<evidence type="ECO:0000256" key="3">
    <source>
        <dbReference type="ARBA" id="ARBA00023054"/>
    </source>
</evidence>
<feature type="region of interest" description="Disordered" evidence="7">
    <location>
        <begin position="477"/>
        <end position="497"/>
    </location>
</feature>
<dbReference type="Ensembl" id="ENSKMAT00000006792.1">
    <property type="protein sequence ID" value="ENSKMAP00000006684.1"/>
    <property type="gene ID" value="ENSKMAG00000005052.1"/>
</dbReference>
<sequence>MSEEAVRQTRSQKRALERDHAALAGSLGDMDSKRVKLERGDAAGTPLALVGSGAEGIKLKSEQAAKVAASILKTGEVKATIKVEVQAGDEPVDMSTSKSDIKKERQPPSPDDVIVLSDNEPSSPLMNGHCFTKTDTDKLMKSSPEERERIIKQLKEELRLQEAKLVLLKKLRQSQIQKESTVQKPTGSVATPPPLVRGNMTSSKGPLQMTGRSSGTVIPPPLVRGGQHVPSKHNSQIVMPPLVRGAQSIAVTPQQIASLRQHQQHSGSGPPPLLLAPRASVPNVQVQGQRIIQQGLIRVANVTNSNVMVNIPQSSSTSLKGSSVSPNSSVNDSPASRQAAAKLALRKQLEKTLLEIPPPKPPAPEFNFLPSAANNEFIYLLGLEEVVQKLLEMHGRGNLGPAASMASSSPKEPFTCAQCKTDFTSRWRKEKAGTILCDQCMSSNQKKALKAEHTSRLKAAFVKALQQEQEIEQRILQQAVSSSSGSKTTSTSSSSLSKSDVLVSQQYKQVRADLQHRSVAAHHSTIKQSQLSHSIQSRGLAHSFTSSHLTAAALGGRSGKHAAALSLQHGAKVSAGSSSNQGNMAAWRKQSGANAGVTMAYVNPSLSSHKTTSAVERQREYLLDMIPSRSISQAANTWK</sequence>
<keyword evidence="6" id="KW-0862">Zinc</keyword>
<feature type="region of interest" description="Disordered" evidence="7">
    <location>
        <begin position="313"/>
        <end position="337"/>
    </location>
</feature>
<dbReference type="GO" id="GO:0008270">
    <property type="term" value="F:zinc ion binding"/>
    <property type="evidence" value="ECO:0007669"/>
    <property type="project" value="UniProtKB-KW"/>
</dbReference>
<proteinExistence type="predicted"/>
<feature type="compositionally biased region" description="Polar residues" evidence="7">
    <location>
        <begin position="178"/>
        <end position="189"/>
    </location>
</feature>
<feature type="compositionally biased region" description="Basic and acidic residues" evidence="7">
    <location>
        <begin position="132"/>
        <end position="143"/>
    </location>
</feature>
<dbReference type="GO" id="GO:0000122">
    <property type="term" value="P:negative regulation of transcription by RNA polymerase II"/>
    <property type="evidence" value="ECO:0007669"/>
    <property type="project" value="InterPro"/>
</dbReference>
<protein>
    <submittedName>
        <fullName evidence="9">GATA zinc finger domain containing 2Ab</fullName>
    </submittedName>
</protein>
<dbReference type="SUPFAM" id="SSF57716">
    <property type="entry name" value="Glucocorticoid receptor-like (DNA-binding domain)"/>
    <property type="match status" value="1"/>
</dbReference>
<evidence type="ECO:0000313" key="9">
    <source>
        <dbReference type="Ensembl" id="ENSKMAP00000006684.1"/>
    </source>
</evidence>
<keyword evidence="5" id="KW-0539">Nucleus</keyword>
<dbReference type="InterPro" id="IPR032346">
    <property type="entry name" value="P66_CC"/>
</dbReference>
<dbReference type="GO" id="GO:0043565">
    <property type="term" value="F:sequence-specific DNA binding"/>
    <property type="evidence" value="ECO:0007669"/>
    <property type="project" value="InterPro"/>
</dbReference>
<feature type="region of interest" description="Disordered" evidence="7">
    <location>
        <begin position="86"/>
        <end position="143"/>
    </location>
</feature>
<dbReference type="PANTHER" id="PTHR13455">
    <property type="entry name" value="TRANSCRIPTIONAL REPRESSOR P66-RELATED"/>
    <property type="match status" value="1"/>
</dbReference>
<feature type="domain" description="GATA-type" evidence="8">
    <location>
        <begin position="410"/>
        <end position="440"/>
    </location>
</feature>
<feature type="compositionally biased region" description="Polar residues" evidence="7">
    <location>
        <begin position="199"/>
        <end position="214"/>
    </location>
</feature>
<dbReference type="STRING" id="37003.ENSKMAP00000006684"/>
<keyword evidence="6" id="KW-0479">Metal-binding</keyword>
<dbReference type="InterPro" id="IPR013088">
    <property type="entry name" value="Znf_NHR/GATA"/>
</dbReference>
<dbReference type="PROSITE" id="PS50114">
    <property type="entry name" value="GATA_ZN_FINGER_2"/>
    <property type="match status" value="1"/>
</dbReference>
<dbReference type="GeneID" id="108230832"/>
<dbReference type="Gene3D" id="3.30.50.10">
    <property type="entry name" value="Erythroid Transcription Factor GATA-1, subunit A"/>
    <property type="match status" value="1"/>
</dbReference>
<dbReference type="Pfam" id="PF00320">
    <property type="entry name" value="GATA"/>
    <property type="match status" value="1"/>
</dbReference>
<keyword evidence="2" id="KW-0805">Transcription regulation</keyword>
<organism evidence="9 10">
    <name type="scientific">Kryptolebias marmoratus</name>
    <name type="common">Mangrove killifish</name>
    <name type="synonym">Rivulus marmoratus</name>
    <dbReference type="NCBI Taxonomy" id="37003"/>
    <lineage>
        <taxon>Eukaryota</taxon>
        <taxon>Metazoa</taxon>
        <taxon>Chordata</taxon>
        <taxon>Craniata</taxon>
        <taxon>Vertebrata</taxon>
        <taxon>Euteleostomi</taxon>
        <taxon>Actinopterygii</taxon>
        <taxon>Neopterygii</taxon>
        <taxon>Teleostei</taxon>
        <taxon>Neoteleostei</taxon>
        <taxon>Acanthomorphata</taxon>
        <taxon>Ovalentaria</taxon>
        <taxon>Atherinomorphae</taxon>
        <taxon>Cyprinodontiformes</taxon>
        <taxon>Rivulidae</taxon>
        <taxon>Kryptolebias</taxon>
    </lineage>
</organism>
<name>A0A3Q3A723_KRYMA</name>
<keyword evidence="3" id="KW-0175">Coiled coil</keyword>